<comment type="caution">
    <text evidence="1">The sequence shown here is derived from an EMBL/GenBank/DDBJ whole genome shotgun (WGS) entry which is preliminary data.</text>
</comment>
<protein>
    <submittedName>
        <fullName evidence="1">Uncharacterized protein</fullName>
    </submittedName>
</protein>
<reference evidence="1 2" key="1">
    <citation type="journal article" date="2023" name="Sci. Data">
        <title>Genome assembly of the Korean intertidal mud-creeper Batillaria attramentaria.</title>
        <authorList>
            <person name="Patra A.K."/>
            <person name="Ho P.T."/>
            <person name="Jun S."/>
            <person name="Lee S.J."/>
            <person name="Kim Y."/>
            <person name="Won Y.J."/>
        </authorList>
    </citation>
    <scope>NUCLEOTIDE SEQUENCE [LARGE SCALE GENOMIC DNA]</scope>
    <source>
        <strain evidence="1">Wonlab-2016</strain>
    </source>
</reference>
<proteinExistence type="predicted"/>
<evidence type="ECO:0000313" key="1">
    <source>
        <dbReference type="EMBL" id="KAK7473647.1"/>
    </source>
</evidence>
<organism evidence="1 2">
    <name type="scientific">Batillaria attramentaria</name>
    <dbReference type="NCBI Taxonomy" id="370345"/>
    <lineage>
        <taxon>Eukaryota</taxon>
        <taxon>Metazoa</taxon>
        <taxon>Spiralia</taxon>
        <taxon>Lophotrochozoa</taxon>
        <taxon>Mollusca</taxon>
        <taxon>Gastropoda</taxon>
        <taxon>Caenogastropoda</taxon>
        <taxon>Sorbeoconcha</taxon>
        <taxon>Cerithioidea</taxon>
        <taxon>Batillariidae</taxon>
        <taxon>Batillaria</taxon>
    </lineage>
</organism>
<gene>
    <name evidence="1" type="ORF">BaRGS_00035125</name>
</gene>
<dbReference type="AlphaFoldDB" id="A0ABD0JFE6"/>
<name>A0ABD0JFE6_9CAEN</name>
<dbReference type="Proteomes" id="UP001519460">
    <property type="component" value="Unassembled WGS sequence"/>
</dbReference>
<keyword evidence="2" id="KW-1185">Reference proteome</keyword>
<evidence type="ECO:0000313" key="2">
    <source>
        <dbReference type="Proteomes" id="UP001519460"/>
    </source>
</evidence>
<dbReference type="EMBL" id="JACVVK020000462">
    <property type="protein sequence ID" value="KAK7473647.1"/>
    <property type="molecule type" value="Genomic_DNA"/>
</dbReference>
<accession>A0ABD0JFE6</accession>
<sequence>MFAREQQGRLLLQVARSIVRACNANGIHRQLPGKQTRATTRQTNGQSINAIKPVRCIIDSLSHRCQFLSQVWDKPSSLMFLYNRLLRRWQQKAVYNEFYCRDVFPFVLNCNLRYIFCHVISKKFPFHLTPPLSPPPPPLRP</sequence>